<evidence type="ECO:0000256" key="18">
    <source>
        <dbReference type="SAM" id="Phobius"/>
    </source>
</evidence>
<comment type="subcellular location">
    <subcellularLocation>
        <location evidence="1">Cell membrane</location>
        <topology evidence="1">Single-pass type I membrane protein</topology>
    </subcellularLocation>
</comment>
<evidence type="ECO:0000256" key="16">
    <source>
        <dbReference type="ARBA" id="ARBA00082025"/>
    </source>
</evidence>
<dbReference type="InterPro" id="IPR013783">
    <property type="entry name" value="Ig-like_fold"/>
</dbReference>
<keyword evidence="4" id="KW-0597">Phosphoprotein</keyword>
<dbReference type="GO" id="GO:0004896">
    <property type="term" value="F:cytokine receptor activity"/>
    <property type="evidence" value="ECO:0007669"/>
    <property type="project" value="InterPro"/>
</dbReference>
<keyword evidence="22" id="KW-1185">Reference proteome</keyword>
<dbReference type="InterPro" id="IPR021126">
    <property type="entry name" value="IFN_gamma_rc_D2_pox/mammal"/>
</dbReference>
<dbReference type="AlphaFoldDB" id="A0A8C2VB93"/>
<evidence type="ECO:0000256" key="14">
    <source>
        <dbReference type="ARBA" id="ARBA00063248"/>
    </source>
</evidence>
<keyword evidence="13" id="KW-0393">Immunoglobulin domain</keyword>
<dbReference type="FunFam" id="2.60.40.10:FF:001244">
    <property type="entry name" value="Interferon gamma receptor 1"/>
    <property type="match status" value="1"/>
</dbReference>
<protein>
    <recommendedName>
        <fullName evidence="15">Interferon gamma receptor 1</fullName>
    </recommendedName>
    <alternativeName>
        <fullName evidence="16">Interferon gamma receptor alpha-chain</fullName>
    </alternativeName>
</protein>
<dbReference type="GeneTree" id="ENSGT00510000048929"/>
<reference evidence="21" key="2">
    <citation type="submission" date="2025-09" db="UniProtKB">
        <authorList>
            <consortium name="Ensembl"/>
        </authorList>
    </citation>
    <scope>IDENTIFICATION</scope>
</reference>
<evidence type="ECO:0000256" key="9">
    <source>
        <dbReference type="ARBA" id="ARBA00023136"/>
    </source>
</evidence>
<dbReference type="Pfam" id="PF01108">
    <property type="entry name" value="Tissue_fac"/>
    <property type="match status" value="1"/>
</dbReference>
<evidence type="ECO:0000256" key="10">
    <source>
        <dbReference type="ARBA" id="ARBA00023157"/>
    </source>
</evidence>
<feature type="transmembrane region" description="Helical" evidence="18">
    <location>
        <begin position="271"/>
        <end position="294"/>
    </location>
</feature>
<dbReference type="InterPro" id="IPR036116">
    <property type="entry name" value="FN3_sf"/>
</dbReference>
<dbReference type="Pfam" id="PF20634">
    <property type="entry name" value="IFNGR1_transm"/>
    <property type="match status" value="1"/>
</dbReference>
<dbReference type="InterPro" id="IPR008355">
    <property type="entry name" value="Interferon_gamma_rcpt_asu"/>
</dbReference>
<evidence type="ECO:0000256" key="1">
    <source>
        <dbReference type="ARBA" id="ARBA00004251"/>
    </source>
</evidence>
<keyword evidence="11" id="KW-0675">Receptor</keyword>
<keyword evidence="6" id="KW-0732">Signal</keyword>
<evidence type="ECO:0000256" key="17">
    <source>
        <dbReference type="SAM" id="MobiDB-lite"/>
    </source>
</evidence>
<dbReference type="OMA" id="NIMLPKS"/>
<comment type="subunit">
    <text evidence="14">Monomer. Heterodimer with IFNGR2, to form the IFNG receptor complex. Interacts with JAK1. Interacts (when phosphorylated) with STAT1. Interacts with SOCS1.</text>
</comment>
<keyword evidence="3" id="KW-1003">Cell membrane</keyword>
<keyword evidence="9 18" id="KW-0472">Membrane</keyword>
<evidence type="ECO:0000256" key="11">
    <source>
        <dbReference type="ARBA" id="ARBA00023170"/>
    </source>
</evidence>
<keyword evidence="12" id="KW-0325">Glycoprotein</keyword>
<dbReference type="InterPro" id="IPR050650">
    <property type="entry name" value="Type-II_Cytokine-TF_Rcpt"/>
</dbReference>
<dbReference type="GO" id="GO:0009615">
    <property type="term" value="P:response to virus"/>
    <property type="evidence" value="ECO:0007669"/>
    <property type="project" value="UniProtKB-ARBA"/>
</dbReference>
<evidence type="ECO:0000313" key="21">
    <source>
        <dbReference type="Ensembl" id="ENSCLAP00000011489.1"/>
    </source>
</evidence>
<evidence type="ECO:0000256" key="6">
    <source>
        <dbReference type="ARBA" id="ARBA00022729"/>
    </source>
</evidence>
<dbReference type="Ensembl" id="ENSCLAT00000011626.1">
    <property type="protein sequence ID" value="ENSCLAP00000011489.1"/>
    <property type="gene ID" value="ENSCLAG00000007921.1"/>
</dbReference>
<reference evidence="21" key="1">
    <citation type="submission" date="2025-08" db="UniProtKB">
        <authorList>
            <consortium name="Ensembl"/>
        </authorList>
    </citation>
    <scope>IDENTIFICATION</scope>
</reference>
<evidence type="ECO:0000256" key="5">
    <source>
        <dbReference type="ARBA" id="ARBA00022692"/>
    </source>
</evidence>
<dbReference type="PANTHER" id="PTHR20859:SF5">
    <property type="entry name" value="INTERFERON GAMMA RECEPTOR 1"/>
    <property type="match status" value="1"/>
</dbReference>
<dbReference type="GO" id="GO:0005886">
    <property type="term" value="C:plasma membrane"/>
    <property type="evidence" value="ECO:0007669"/>
    <property type="project" value="UniProtKB-SubCell"/>
</dbReference>
<keyword evidence="5 18" id="KW-0812">Transmembrane</keyword>
<dbReference type="PANTHER" id="PTHR20859">
    <property type="entry name" value="INTERFERON/INTERLEUKIN RECEPTOR"/>
    <property type="match status" value="1"/>
</dbReference>
<dbReference type="Proteomes" id="UP000694398">
    <property type="component" value="Unassembled WGS sequence"/>
</dbReference>
<feature type="region of interest" description="Disordered" evidence="17">
    <location>
        <begin position="348"/>
        <end position="381"/>
    </location>
</feature>
<evidence type="ECO:0000256" key="7">
    <source>
        <dbReference type="ARBA" id="ARBA00022843"/>
    </source>
</evidence>
<feature type="domain" description="Fibronectin type-III" evidence="19">
    <location>
        <begin position="42"/>
        <end position="142"/>
    </location>
</feature>
<dbReference type="Gene3D" id="2.60.40.10">
    <property type="entry name" value="Immunoglobulins"/>
    <property type="match status" value="2"/>
</dbReference>
<gene>
    <name evidence="21" type="primary">Ifngr1</name>
</gene>
<feature type="region of interest" description="Disordered" evidence="17">
    <location>
        <begin position="416"/>
        <end position="460"/>
    </location>
</feature>
<evidence type="ECO:0000256" key="12">
    <source>
        <dbReference type="ARBA" id="ARBA00023180"/>
    </source>
</evidence>
<evidence type="ECO:0000256" key="8">
    <source>
        <dbReference type="ARBA" id="ARBA00022989"/>
    </source>
</evidence>
<dbReference type="GO" id="GO:0060333">
    <property type="term" value="P:type II interferon-mediated signaling pathway"/>
    <property type="evidence" value="ECO:0007669"/>
    <property type="project" value="InterPro"/>
</dbReference>
<evidence type="ECO:0000256" key="15">
    <source>
        <dbReference type="ARBA" id="ARBA00069555"/>
    </source>
</evidence>
<name>A0A8C2VB93_CHILA</name>
<comment type="similarity">
    <text evidence="2">Belongs to the type II cytokine receptor family.</text>
</comment>
<sequence length="492" mass="53520">MLISGGSDIRARPQAAPAAICGLSDLGSQVRSGSMAVLVLLILLVQCGSLAEMSTAEPEPSSVPVPSNVRIQSYNMNPVLYWDYRSMPQDVVFAVEVKHYGNKWINACNNTPHHHCSISNVNNPDLPIWAKVKARVGQKESAYVESKSFVICEHGKVGPPEVNVTREENHIAVDVIHPLMIEEQESMYFEDPCSGFNYNVYVRVNRSETQKHTLIGEDCLDIVCRLRIPVSSLNTQYCISAEGLLGHWNVKTEMSKENCITIHSSSVKDPIWVPIVVAVLLFLVVILVAAACHFKKNSCKKNKIMLPKSLLSVVKSAKETKPESKHELLTSSYQPIAMENDMAVSAEEVSPVTVSGTCPEGGPGKEARGEEPSTETASLTPDLASGSLAALTENSLHSASDQSETSAVFLNSYQTRSGSKSGLVDSDSFSEVPSTDKTEAKTERQEPIVPRNAPTSFGYDKPHVLVDVLVGDEGAKESLVGYRLPTDSTEFS</sequence>
<evidence type="ECO:0000259" key="20">
    <source>
        <dbReference type="Pfam" id="PF07140"/>
    </source>
</evidence>
<dbReference type="SUPFAM" id="SSF49265">
    <property type="entry name" value="Fibronectin type III"/>
    <property type="match status" value="2"/>
</dbReference>
<feature type="domain" description="Interferon gamma receptor D2" evidence="20">
    <location>
        <begin position="161"/>
        <end position="261"/>
    </location>
</feature>
<evidence type="ECO:0000259" key="19">
    <source>
        <dbReference type="Pfam" id="PF01108"/>
    </source>
</evidence>
<evidence type="ECO:0000256" key="13">
    <source>
        <dbReference type="ARBA" id="ARBA00023319"/>
    </source>
</evidence>
<organism evidence="21 22">
    <name type="scientific">Chinchilla lanigera</name>
    <name type="common">Long-tailed chinchilla</name>
    <name type="synonym">Chinchilla villidera</name>
    <dbReference type="NCBI Taxonomy" id="34839"/>
    <lineage>
        <taxon>Eukaryota</taxon>
        <taxon>Metazoa</taxon>
        <taxon>Chordata</taxon>
        <taxon>Craniata</taxon>
        <taxon>Vertebrata</taxon>
        <taxon>Euteleostomi</taxon>
        <taxon>Mammalia</taxon>
        <taxon>Eutheria</taxon>
        <taxon>Euarchontoglires</taxon>
        <taxon>Glires</taxon>
        <taxon>Rodentia</taxon>
        <taxon>Hystricomorpha</taxon>
        <taxon>Chinchillidae</taxon>
        <taxon>Chinchilla</taxon>
    </lineage>
</organism>
<evidence type="ECO:0000313" key="22">
    <source>
        <dbReference type="Proteomes" id="UP000694398"/>
    </source>
</evidence>
<dbReference type="InterPro" id="IPR003961">
    <property type="entry name" value="FN3_dom"/>
</dbReference>
<keyword evidence="7" id="KW-0832">Ubl conjugation</keyword>
<dbReference type="GO" id="GO:0019955">
    <property type="term" value="F:cytokine binding"/>
    <property type="evidence" value="ECO:0007669"/>
    <property type="project" value="InterPro"/>
</dbReference>
<dbReference type="FunFam" id="2.60.40.10:FF:001425">
    <property type="entry name" value="Interferon gamma receptor 1"/>
    <property type="match status" value="1"/>
</dbReference>
<keyword evidence="10" id="KW-1015">Disulfide bond</keyword>
<feature type="compositionally biased region" description="Basic and acidic residues" evidence="17">
    <location>
        <begin position="434"/>
        <end position="446"/>
    </location>
</feature>
<dbReference type="Pfam" id="PF07140">
    <property type="entry name" value="IFNGR1_D2"/>
    <property type="match status" value="1"/>
</dbReference>
<keyword evidence="8 18" id="KW-1133">Transmembrane helix</keyword>
<evidence type="ECO:0000256" key="3">
    <source>
        <dbReference type="ARBA" id="ARBA00022475"/>
    </source>
</evidence>
<evidence type="ECO:0000256" key="2">
    <source>
        <dbReference type="ARBA" id="ARBA00005399"/>
    </source>
</evidence>
<dbReference type="PRINTS" id="PR01777">
    <property type="entry name" value="INTERFERONGR"/>
</dbReference>
<accession>A0A8C2VB93</accession>
<evidence type="ECO:0000256" key="4">
    <source>
        <dbReference type="ARBA" id="ARBA00022553"/>
    </source>
</evidence>
<proteinExistence type="inferred from homology"/>